<organism evidence="2 3">
    <name type="scientific">[Torrubiella] hemipterigena</name>
    <dbReference type="NCBI Taxonomy" id="1531966"/>
    <lineage>
        <taxon>Eukaryota</taxon>
        <taxon>Fungi</taxon>
        <taxon>Dikarya</taxon>
        <taxon>Ascomycota</taxon>
        <taxon>Pezizomycotina</taxon>
        <taxon>Sordariomycetes</taxon>
        <taxon>Hypocreomycetidae</taxon>
        <taxon>Hypocreales</taxon>
        <taxon>Clavicipitaceae</taxon>
        <taxon>Clavicipitaceae incertae sedis</taxon>
        <taxon>'Torrubiella' clade</taxon>
    </lineage>
</organism>
<dbReference type="Proteomes" id="UP000039046">
    <property type="component" value="Unassembled WGS sequence"/>
</dbReference>
<sequence>MPLVVPDINAIAATHARDAIPPEALLPILTSSPFIPSRSLFNMRDVGAVEGCSIPPGRIYRCGALDHAAKDPEALAWLGANLKTIFDLRKAGPERDTAPDPVVPGVENVWLPSLGDYPTPDLAAFAENGGRDAWKSQYVNIARVYAPMYKAVLEHIRDRPTEPFLFHCTAGRDRTGVLAGLIHYLAGTSEEDTVKDYMLSRIGIEPARDKLMQYAMHSVGTTDPETPGFYNLVNLKPEYWAAFLEGLNDEYGGWDGYISKGLGFSEADVAEIKKNLRQ</sequence>
<feature type="domain" description="Tyrosine specific protein phosphatases" evidence="1">
    <location>
        <begin position="150"/>
        <end position="212"/>
    </location>
</feature>
<dbReference type="InterPro" id="IPR016130">
    <property type="entry name" value="Tyr_Pase_AS"/>
</dbReference>
<dbReference type="PANTHER" id="PTHR31126:SF73">
    <property type="entry name" value="TYROSINE SPECIFIC PROTEIN PHOSPHATASES DOMAIN-CONTAINING PROTEIN"/>
    <property type="match status" value="1"/>
</dbReference>
<dbReference type="STRING" id="1531966.A0A0A1SJA1"/>
<dbReference type="GO" id="GO:0004721">
    <property type="term" value="F:phosphoprotein phosphatase activity"/>
    <property type="evidence" value="ECO:0007669"/>
    <property type="project" value="InterPro"/>
</dbReference>
<evidence type="ECO:0000259" key="1">
    <source>
        <dbReference type="PROSITE" id="PS50056"/>
    </source>
</evidence>
<dbReference type="EMBL" id="CDHN01000001">
    <property type="protein sequence ID" value="CEJ80218.1"/>
    <property type="molecule type" value="Genomic_DNA"/>
</dbReference>
<dbReference type="Gene3D" id="3.90.190.10">
    <property type="entry name" value="Protein tyrosine phosphatase superfamily"/>
    <property type="match status" value="1"/>
</dbReference>
<dbReference type="InterPro" id="IPR000387">
    <property type="entry name" value="Tyr_Pase_dom"/>
</dbReference>
<dbReference type="OrthoDB" id="449382at2759"/>
<dbReference type="SUPFAM" id="SSF52799">
    <property type="entry name" value="(Phosphotyrosine protein) phosphatases II"/>
    <property type="match status" value="1"/>
</dbReference>
<evidence type="ECO:0000313" key="3">
    <source>
        <dbReference type="Proteomes" id="UP000039046"/>
    </source>
</evidence>
<reference evidence="2 3" key="1">
    <citation type="journal article" date="2015" name="Genome Announc.">
        <title>Draft Genome Sequence and Gene Annotation of the Entomopathogenic Fungus Verticillium hemipterigenum.</title>
        <authorList>
            <person name="Horn F."/>
            <person name="Habel A."/>
            <person name="Scharf D.H."/>
            <person name="Dworschak J."/>
            <person name="Brakhage A.A."/>
            <person name="Guthke R."/>
            <person name="Hertweck C."/>
            <person name="Linde J."/>
        </authorList>
    </citation>
    <scope>NUCLEOTIDE SEQUENCE [LARGE SCALE GENOMIC DNA]</scope>
</reference>
<protein>
    <recommendedName>
        <fullName evidence="1">Tyrosine specific protein phosphatases domain-containing protein</fullName>
    </recommendedName>
</protein>
<dbReference type="AlphaFoldDB" id="A0A0A1SJA1"/>
<proteinExistence type="predicted"/>
<evidence type="ECO:0000313" key="2">
    <source>
        <dbReference type="EMBL" id="CEJ80218.1"/>
    </source>
</evidence>
<dbReference type="PANTHER" id="PTHR31126">
    <property type="entry name" value="TYROSINE-PROTEIN PHOSPHATASE"/>
    <property type="match status" value="1"/>
</dbReference>
<dbReference type="Pfam" id="PF13350">
    <property type="entry name" value="Y_phosphatase3"/>
    <property type="match status" value="1"/>
</dbReference>
<dbReference type="PROSITE" id="PS50056">
    <property type="entry name" value="TYR_PHOSPHATASE_2"/>
    <property type="match status" value="1"/>
</dbReference>
<keyword evidence="3" id="KW-1185">Reference proteome</keyword>
<name>A0A0A1SJA1_9HYPO</name>
<accession>A0A0A1SJA1</accession>
<dbReference type="HOGENOM" id="CLU_057546_1_3_1"/>
<dbReference type="PROSITE" id="PS00383">
    <property type="entry name" value="TYR_PHOSPHATASE_1"/>
    <property type="match status" value="1"/>
</dbReference>
<gene>
    <name evidence="2" type="ORF">VHEMI00415</name>
</gene>
<dbReference type="InterPro" id="IPR026893">
    <property type="entry name" value="Tyr/Ser_Pase_IphP-type"/>
</dbReference>
<dbReference type="InterPro" id="IPR029021">
    <property type="entry name" value="Prot-tyrosine_phosphatase-like"/>
</dbReference>